<feature type="region of interest" description="Disordered" evidence="1">
    <location>
        <begin position="120"/>
        <end position="144"/>
    </location>
</feature>
<keyword evidence="3" id="KW-1185">Reference proteome</keyword>
<feature type="compositionally biased region" description="Low complexity" evidence="1">
    <location>
        <begin position="27"/>
        <end position="45"/>
    </location>
</feature>
<dbReference type="HOGENOM" id="CLU_657857_0_0_1"/>
<feature type="compositionally biased region" description="Acidic residues" evidence="1">
    <location>
        <begin position="184"/>
        <end position="194"/>
    </location>
</feature>
<dbReference type="EnsemblPlants" id="OMERI04G18280.1">
    <property type="protein sequence ID" value="OMERI04G18280.1"/>
    <property type="gene ID" value="OMERI04G18280"/>
</dbReference>
<organism evidence="2">
    <name type="scientific">Oryza meridionalis</name>
    <dbReference type="NCBI Taxonomy" id="40149"/>
    <lineage>
        <taxon>Eukaryota</taxon>
        <taxon>Viridiplantae</taxon>
        <taxon>Streptophyta</taxon>
        <taxon>Embryophyta</taxon>
        <taxon>Tracheophyta</taxon>
        <taxon>Spermatophyta</taxon>
        <taxon>Magnoliopsida</taxon>
        <taxon>Liliopsida</taxon>
        <taxon>Poales</taxon>
        <taxon>Poaceae</taxon>
        <taxon>BOP clade</taxon>
        <taxon>Oryzoideae</taxon>
        <taxon>Oryzeae</taxon>
        <taxon>Oryzinae</taxon>
        <taxon>Oryza</taxon>
    </lineage>
</organism>
<dbReference type="Proteomes" id="UP000008021">
    <property type="component" value="Chromosome 4"/>
</dbReference>
<proteinExistence type="predicted"/>
<feature type="region of interest" description="Disordered" evidence="1">
    <location>
        <begin position="1"/>
        <end position="98"/>
    </location>
</feature>
<reference evidence="2" key="2">
    <citation type="submission" date="2018-05" db="EMBL/GenBank/DDBJ databases">
        <title>OmerRS3 (Oryza meridionalis Reference Sequence Version 3).</title>
        <authorList>
            <person name="Zhang J."/>
            <person name="Kudrna D."/>
            <person name="Lee S."/>
            <person name="Talag J."/>
            <person name="Welchert J."/>
            <person name="Wing R.A."/>
        </authorList>
    </citation>
    <scope>NUCLEOTIDE SEQUENCE [LARGE SCALE GENOMIC DNA]</scope>
    <source>
        <strain evidence="2">OR44</strain>
    </source>
</reference>
<evidence type="ECO:0000313" key="2">
    <source>
        <dbReference type="EnsemblPlants" id="OMERI04G18280.2"/>
    </source>
</evidence>
<dbReference type="AlphaFoldDB" id="A0A0E0DH70"/>
<name>A0A0E0DH70_9ORYZ</name>
<feature type="region of interest" description="Disordered" evidence="1">
    <location>
        <begin position="171"/>
        <end position="243"/>
    </location>
</feature>
<dbReference type="Gramene" id="OMERI04G18280.2">
    <property type="protein sequence ID" value="OMERI04G18280.2"/>
    <property type="gene ID" value="OMERI04G18280"/>
</dbReference>
<feature type="compositionally biased region" description="Low complexity" evidence="1">
    <location>
        <begin position="76"/>
        <end position="96"/>
    </location>
</feature>
<reference evidence="2" key="1">
    <citation type="submission" date="2015-04" db="UniProtKB">
        <authorList>
            <consortium name="EnsemblPlants"/>
        </authorList>
    </citation>
    <scope>IDENTIFICATION</scope>
</reference>
<sequence>MASELHPLPPDAAGLPSTSLVSARPTPLMASAPPPSLGSSPRLASDPATRVMNSVSSPLPRGSVGPESPNLSFARSTSLPASVPPSSSAAPSSSSRPIRESLRARLYAVLSATEFELIADLTQRTPSPPDDEVEHAEMPAYGGGEPGDLLLVILQKGRAVDMAYLFLVRRPPPSQKEKDKEENSSDNESEEETSLENSSDNVSEEEKYASDLGLENSSDNESEEETSLENSSDNESEEEKYANDLDPEVVFQLRLWPTFRRVNLIMFDPNWCRTKVWDISWLPVHEKNMLASLMDIESNNVNESTAITNWTSVARVGFEGKMGSYHTLFIEKPLYSKVFAESGDSEDFQCDKYLMIQMEHCPRYEMCEKFISYTKEDGSTVVWEGDLELFKKMTSLEPRKRPSAADIMEHVSKRKRLE</sequence>
<evidence type="ECO:0000313" key="3">
    <source>
        <dbReference type="Proteomes" id="UP000008021"/>
    </source>
</evidence>
<dbReference type="Gramene" id="OMERI04G18280.1">
    <property type="protein sequence ID" value="OMERI04G18280.1"/>
    <property type="gene ID" value="OMERI04G18280"/>
</dbReference>
<dbReference type="EnsemblPlants" id="OMERI04G18280.2">
    <property type="protein sequence ID" value="OMERI04G18280.2"/>
    <property type="gene ID" value="OMERI04G18280"/>
</dbReference>
<feature type="compositionally biased region" description="Acidic residues" evidence="1">
    <location>
        <begin position="218"/>
        <end position="238"/>
    </location>
</feature>
<protein>
    <submittedName>
        <fullName evidence="2">Uncharacterized protein</fullName>
    </submittedName>
</protein>
<accession>A0A0E0DH70</accession>
<evidence type="ECO:0000256" key="1">
    <source>
        <dbReference type="SAM" id="MobiDB-lite"/>
    </source>
</evidence>
<dbReference type="eggNOG" id="KOG1033">
    <property type="taxonomic scope" value="Eukaryota"/>
</dbReference>